<reference evidence="7 8" key="1">
    <citation type="submission" date="2019-03" db="EMBL/GenBank/DDBJ databases">
        <title>Genome sequence of Thiobacillaceae bacterium LSR1, a sulfur-oxidizing bacterium isolated from freshwater sediment.</title>
        <authorList>
            <person name="Li S."/>
        </authorList>
    </citation>
    <scope>NUCLEOTIDE SEQUENCE [LARGE SCALE GENOMIC DNA]</scope>
    <source>
        <strain evidence="7 8">LSR1</strain>
    </source>
</reference>
<feature type="domain" description="N-end rule aminoacyl transferase C-terminal" evidence="6">
    <location>
        <begin position="111"/>
        <end position="231"/>
    </location>
</feature>
<keyword evidence="3 4" id="KW-0012">Acyltransferase</keyword>
<evidence type="ECO:0000256" key="3">
    <source>
        <dbReference type="ARBA" id="ARBA00023315"/>
    </source>
</evidence>
<feature type="domain" description="N-end aminoacyl transferase N-terminal" evidence="5">
    <location>
        <begin position="20"/>
        <end position="90"/>
    </location>
</feature>
<dbReference type="RefSeq" id="WP_131445226.1">
    <property type="nucleotide sequence ID" value="NZ_SJZB01000018.1"/>
</dbReference>
<comment type="caution">
    <text evidence="7">The sequence shown here is derived from an EMBL/GenBank/DDBJ whole genome shotgun (WGS) entry which is preliminary data.</text>
</comment>
<gene>
    <name evidence="4" type="primary">bpt</name>
    <name evidence="7" type="ORF">EZJ19_05185</name>
</gene>
<dbReference type="PIRSF" id="PIRSF037208">
    <property type="entry name" value="ATE_pro_prd"/>
    <property type="match status" value="1"/>
</dbReference>
<dbReference type="PANTHER" id="PTHR21367:SF1">
    <property type="entry name" value="ARGINYL-TRNA--PROTEIN TRANSFERASE 1"/>
    <property type="match status" value="1"/>
</dbReference>
<dbReference type="NCBIfam" id="NF002342">
    <property type="entry name" value="PRK01305.1-3"/>
    <property type="match status" value="1"/>
</dbReference>
<dbReference type="InterPro" id="IPR017138">
    <property type="entry name" value="Asp_Glu_LeuTrfase"/>
</dbReference>
<dbReference type="InterPro" id="IPR030700">
    <property type="entry name" value="N-end_Aminoacyl_Trfase"/>
</dbReference>
<evidence type="ECO:0000256" key="2">
    <source>
        <dbReference type="ARBA" id="ARBA00022679"/>
    </source>
</evidence>
<dbReference type="GO" id="GO:0005737">
    <property type="term" value="C:cytoplasm"/>
    <property type="evidence" value="ECO:0007669"/>
    <property type="project" value="UniProtKB-SubCell"/>
</dbReference>
<dbReference type="GO" id="GO:0008914">
    <property type="term" value="F:leucyl-tRNA--protein transferase activity"/>
    <property type="evidence" value="ECO:0007669"/>
    <property type="project" value="UniProtKB-UniRule"/>
</dbReference>
<keyword evidence="1 4" id="KW-0963">Cytoplasm</keyword>
<evidence type="ECO:0000256" key="1">
    <source>
        <dbReference type="ARBA" id="ARBA00022490"/>
    </source>
</evidence>
<keyword evidence="8" id="KW-1185">Reference proteome</keyword>
<dbReference type="GO" id="GO:0004057">
    <property type="term" value="F:arginyl-tRNA--protein transferase activity"/>
    <property type="evidence" value="ECO:0007669"/>
    <property type="project" value="InterPro"/>
</dbReference>
<organism evidence="7 8">
    <name type="scientific">Parasulfuritortus cantonensis</name>
    <dbReference type="NCBI Taxonomy" id="2528202"/>
    <lineage>
        <taxon>Bacteria</taxon>
        <taxon>Pseudomonadati</taxon>
        <taxon>Pseudomonadota</taxon>
        <taxon>Betaproteobacteria</taxon>
        <taxon>Nitrosomonadales</taxon>
        <taxon>Thiobacillaceae</taxon>
        <taxon>Parasulfuritortus</taxon>
    </lineage>
</organism>
<dbReference type="Pfam" id="PF04376">
    <property type="entry name" value="ATE_N"/>
    <property type="match status" value="1"/>
</dbReference>
<protein>
    <recommendedName>
        <fullName evidence="4">Aspartate/glutamate leucyltransferase</fullName>
        <ecNumber evidence="4">2.3.2.29</ecNumber>
    </recommendedName>
</protein>
<dbReference type="NCBIfam" id="NF002346">
    <property type="entry name" value="PRK01305.2-3"/>
    <property type="match status" value="1"/>
</dbReference>
<dbReference type="SUPFAM" id="SSF55729">
    <property type="entry name" value="Acyl-CoA N-acyltransferases (Nat)"/>
    <property type="match status" value="1"/>
</dbReference>
<dbReference type="InterPro" id="IPR016181">
    <property type="entry name" value="Acyl_CoA_acyltransferase"/>
</dbReference>
<comment type="similarity">
    <text evidence="4">Belongs to the R-transferase family. Bpt subfamily.</text>
</comment>
<dbReference type="EC" id="2.3.2.29" evidence="4"/>
<dbReference type="Proteomes" id="UP000295443">
    <property type="component" value="Unassembled WGS sequence"/>
</dbReference>
<dbReference type="Pfam" id="PF04377">
    <property type="entry name" value="ATE_C"/>
    <property type="match status" value="1"/>
</dbReference>
<dbReference type="HAMAP" id="MF_00689">
    <property type="entry name" value="Bpt"/>
    <property type="match status" value="1"/>
</dbReference>
<evidence type="ECO:0000259" key="5">
    <source>
        <dbReference type="Pfam" id="PF04376"/>
    </source>
</evidence>
<dbReference type="GO" id="GO:0071596">
    <property type="term" value="P:ubiquitin-dependent protein catabolic process via the N-end rule pathway"/>
    <property type="evidence" value="ECO:0007669"/>
    <property type="project" value="InterPro"/>
</dbReference>
<dbReference type="PANTHER" id="PTHR21367">
    <property type="entry name" value="ARGININE-TRNA-PROTEIN TRANSFERASE 1"/>
    <property type="match status" value="1"/>
</dbReference>
<evidence type="ECO:0000313" key="8">
    <source>
        <dbReference type="Proteomes" id="UP000295443"/>
    </source>
</evidence>
<dbReference type="InterPro" id="IPR007472">
    <property type="entry name" value="N-end_Aminoacyl_Trfase_C"/>
</dbReference>
<sequence length="245" mass="28124">MALLTELPIQRLQFYLTAPYPCSYLPDRQARSQVATPAALIDTPVFSELAHLGFRRSGHYVYRPRCDNCAACHPVRLAIDGFVPRRSQRRCRKHNADLKCVLRPLEFDERHYQLYRRYQAARHKGGGMDMDDREQYRAFLLTSGVDSGLAEFSLAGEVVMVSLFDRLLDGLSAVYAFYDPDLAARSLGVYNVLTLVDLARGMGLPYVYLGYWIKESAKMAYKSDYRPLEIFRYGIWKPFIDTEPA</sequence>
<accession>A0A4R1BGT7</accession>
<name>A0A4R1BGT7_9PROT</name>
<comment type="catalytic activity">
    <reaction evidence="4">
        <text>N-terminal L-glutamyl-[protein] + L-leucyl-tRNA(Leu) = N-terminal L-leucyl-L-glutamyl-[protein] + tRNA(Leu) + H(+)</text>
        <dbReference type="Rhea" id="RHEA:50412"/>
        <dbReference type="Rhea" id="RHEA-COMP:9613"/>
        <dbReference type="Rhea" id="RHEA-COMP:9622"/>
        <dbReference type="Rhea" id="RHEA-COMP:12664"/>
        <dbReference type="Rhea" id="RHEA-COMP:12668"/>
        <dbReference type="ChEBI" id="CHEBI:15378"/>
        <dbReference type="ChEBI" id="CHEBI:64721"/>
        <dbReference type="ChEBI" id="CHEBI:78442"/>
        <dbReference type="ChEBI" id="CHEBI:78494"/>
        <dbReference type="ChEBI" id="CHEBI:133041"/>
        <dbReference type="EC" id="2.3.2.29"/>
    </reaction>
</comment>
<evidence type="ECO:0000313" key="7">
    <source>
        <dbReference type="EMBL" id="TCJ16298.1"/>
    </source>
</evidence>
<comment type="catalytic activity">
    <reaction evidence="4">
        <text>N-terminal L-aspartyl-[protein] + L-leucyl-tRNA(Leu) = N-terminal L-leucyl-L-aspartyl-[protein] + tRNA(Leu) + H(+)</text>
        <dbReference type="Rhea" id="RHEA:50420"/>
        <dbReference type="Rhea" id="RHEA-COMP:9613"/>
        <dbReference type="Rhea" id="RHEA-COMP:9622"/>
        <dbReference type="Rhea" id="RHEA-COMP:12669"/>
        <dbReference type="Rhea" id="RHEA-COMP:12674"/>
        <dbReference type="ChEBI" id="CHEBI:15378"/>
        <dbReference type="ChEBI" id="CHEBI:64720"/>
        <dbReference type="ChEBI" id="CHEBI:78442"/>
        <dbReference type="ChEBI" id="CHEBI:78494"/>
        <dbReference type="ChEBI" id="CHEBI:133042"/>
        <dbReference type="EC" id="2.3.2.29"/>
    </reaction>
</comment>
<dbReference type="OrthoDB" id="9782022at2"/>
<comment type="subcellular location">
    <subcellularLocation>
        <location evidence="4">Cytoplasm</location>
    </subcellularLocation>
</comment>
<proteinExistence type="inferred from homology"/>
<evidence type="ECO:0000256" key="4">
    <source>
        <dbReference type="HAMAP-Rule" id="MF_00689"/>
    </source>
</evidence>
<dbReference type="NCBIfam" id="NF002341">
    <property type="entry name" value="PRK01305.1-1"/>
    <property type="match status" value="1"/>
</dbReference>
<dbReference type="AlphaFoldDB" id="A0A4R1BGT7"/>
<dbReference type="EMBL" id="SJZB01000018">
    <property type="protein sequence ID" value="TCJ16298.1"/>
    <property type="molecule type" value="Genomic_DNA"/>
</dbReference>
<keyword evidence="2 4" id="KW-0808">Transferase</keyword>
<evidence type="ECO:0000259" key="6">
    <source>
        <dbReference type="Pfam" id="PF04377"/>
    </source>
</evidence>
<comment type="function">
    <text evidence="4">Functions in the N-end rule pathway of protein degradation where it conjugates Leu from its aminoacyl-tRNA to the N-termini of proteins containing an N-terminal aspartate or glutamate.</text>
</comment>
<dbReference type="InterPro" id="IPR007471">
    <property type="entry name" value="N-end_Aminoacyl_Trfase_N"/>
</dbReference>